<evidence type="ECO:0000313" key="4">
    <source>
        <dbReference type="Proteomes" id="UP001549921"/>
    </source>
</evidence>
<evidence type="ECO:0000256" key="1">
    <source>
        <dbReference type="SAM" id="MobiDB-lite"/>
    </source>
</evidence>
<dbReference type="Proteomes" id="UP001549921">
    <property type="component" value="Unassembled WGS sequence"/>
</dbReference>
<feature type="region of interest" description="Disordered" evidence="1">
    <location>
        <begin position="76"/>
        <end position="171"/>
    </location>
</feature>
<feature type="compositionally biased region" description="Basic and acidic residues" evidence="1">
    <location>
        <begin position="80"/>
        <end position="121"/>
    </location>
</feature>
<feature type="chain" id="PRO_5044792998" evidence="2">
    <location>
        <begin position="18"/>
        <end position="427"/>
    </location>
</feature>
<feature type="region of interest" description="Disordered" evidence="1">
    <location>
        <begin position="29"/>
        <end position="57"/>
    </location>
</feature>
<reference evidence="3 4" key="1">
    <citation type="submission" date="2024-06" db="EMBL/GenBank/DDBJ databases">
        <title>A chromosome-level genome assembly of beet webworm, Loxostege sticticalis.</title>
        <authorList>
            <person name="Zhang Y."/>
        </authorList>
    </citation>
    <scope>NUCLEOTIDE SEQUENCE [LARGE SCALE GENOMIC DNA]</scope>
    <source>
        <strain evidence="3">AQ028</strain>
        <tissue evidence="3">Male pupae</tissue>
    </source>
</reference>
<feature type="compositionally biased region" description="Basic and acidic residues" evidence="1">
    <location>
        <begin position="29"/>
        <end position="52"/>
    </location>
</feature>
<gene>
    <name evidence="3" type="ORF">ABMA28_010530</name>
</gene>
<accession>A0ABD0S8J8</accession>
<proteinExistence type="predicted"/>
<comment type="caution">
    <text evidence="3">The sequence shown here is derived from an EMBL/GenBank/DDBJ whole genome shotgun (WGS) entry which is preliminary data.</text>
</comment>
<evidence type="ECO:0000256" key="2">
    <source>
        <dbReference type="SAM" id="SignalP"/>
    </source>
</evidence>
<feature type="signal peptide" evidence="2">
    <location>
        <begin position="1"/>
        <end position="17"/>
    </location>
</feature>
<sequence>MKLNVALIILLITNVLAVDDVAKEDGELEVKSAQKEDAAENKESDVSRKAEEPESYTVPVEVIKDAVTESEVVRIAVTEGQKEDSRVERATPSAVEERSSLKPEDDKLTSESEHITSRRSNDATTKAVTDDEASIKAGESDDEKERTAKPEAVAEEDDVLKKGEDGDETVEPLVRSAVDEVVDVLEKSAVETKSTLDDGVKGLERAAKVDDVTSLVEEGVEDLADNLNLNTRRMLNPILQTILDTKARQGEKGVDEGLLKSAADDASEVAERLNSFDSLRTSQGQTILPPLMPLPNKQNFFLTPALPAQITRFGLPPQAPSLPSRHNPAGTRPFQMNFLHSSEHKPFNGLNSHPFQYPRSFPPSPASNLRPSHPQLPFGNLPSFEELFKKALDDSKSNENLNFQNNRFNRRVPVPYGAVPYLQYKLN</sequence>
<protein>
    <submittedName>
        <fullName evidence="3">Uncharacterized protein</fullName>
    </submittedName>
</protein>
<keyword evidence="2" id="KW-0732">Signal</keyword>
<dbReference type="EMBL" id="JBEDNZ010000026">
    <property type="protein sequence ID" value="KAL0810385.1"/>
    <property type="molecule type" value="Genomic_DNA"/>
</dbReference>
<name>A0ABD0S8J8_LOXSC</name>
<organism evidence="3 4">
    <name type="scientific">Loxostege sticticalis</name>
    <name type="common">Beet webworm moth</name>
    <dbReference type="NCBI Taxonomy" id="481309"/>
    <lineage>
        <taxon>Eukaryota</taxon>
        <taxon>Metazoa</taxon>
        <taxon>Ecdysozoa</taxon>
        <taxon>Arthropoda</taxon>
        <taxon>Hexapoda</taxon>
        <taxon>Insecta</taxon>
        <taxon>Pterygota</taxon>
        <taxon>Neoptera</taxon>
        <taxon>Endopterygota</taxon>
        <taxon>Lepidoptera</taxon>
        <taxon>Glossata</taxon>
        <taxon>Ditrysia</taxon>
        <taxon>Pyraloidea</taxon>
        <taxon>Crambidae</taxon>
        <taxon>Pyraustinae</taxon>
        <taxon>Loxostege</taxon>
    </lineage>
</organism>
<evidence type="ECO:0000313" key="3">
    <source>
        <dbReference type="EMBL" id="KAL0810385.1"/>
    </source>
</evidence>
<dbReference type="AlphaFoldDB" id="A0ABD0S8J8"/>